<accession>A0A2D2DTI0</accession>
<feature type="compositionally biased region" description="Basic and acidic residues" evidence="1">
    <location>
        <begin position="65"/>
        <end position="89"/>
    </location>
</feature>
<dbReference type="EMBL" id="CP024608">
    <property type="protein sequence ID" value="ATQ78285.1"/>
    <property type="molecule type" value="Genomic_DNA"/>
</dbReference>
<keyword evidence="3" id="KW-1185">Reference proteome</keyword>
<feature type="region of interest" description="Disordered" evidence="1">
    <location>
        <begin position="62"/>
        <end position="103"/>
    </location>
</feature>
<evidence type="ECO:0000313" key="2">
    <source>
        <dbReference type="EMBL" id="ATQ78285.1"/>
    </source>
</evidence>
<sequence length="103" mass="11044">MGGAARRRFLNNQEVDMKIKVTAITSFSHGALNTHVGQEFELTRPEAAELQAVGLIAIVTGPPAELDREAADNRPDEGAKMSDAPENKMIDAPTNKSSKAKAK</sequence>
<evidence type="ECO:0000256" key="1">
    <source>
        <dbReference type="SAM" id="MobiDB-lite"/>
    </source>
</evidence>
<organism evidence="2 3">
    <name type="scientific">Massilia violaceinigra</name>
    <dbReference type="NCBI Taxonomy" id="2045208"/>
    <lineage>
        <taxon>Bacteria</taxon>
        <taxon>Pseudomonadati</taxon>
        <taxon>Pseudomonadota</taxon>
        <taxon>Betaproteobacteria</taxon>
        <taxon>Burkholderiales</taxon>
        <taxon>Oxalobacteraceae</taxon>
        <taxon>Telluria group</taxon>
        <taxon>Massilia</taxon>
    </lineage>
</organism>
<dbReference type="KEGG" id="mass:CR152_30075"/>
<proteinExistence type="predicted"/>
<gene>
    <name evidence="2" type="ORF">CR152_30075</name>
</gene>
<evidence type="ECO:0000313" key="3">
    <source>
        <dbReference type="Proteomes" id="UP000229897"/>
    </source>
</evidence>
<protein>
    <submittedName>
        <fullName evidence="2">Uncharacterized protein</fullName>
    </submittedName>
</protein>
<dbReference type="AlphaFoldDB" id="A0A2D2DTI0"/>
<name>A0A2D2DTI0_9BURK</name>
<dbReference type="Proteomes" id="UP000229897">
    <property type="component" value="Chromosome"/>
</dbReference>
<reference evidence="2" key="1">
    <citation type="submission" date="2017-10" db="EMBL/GenBank/DDBJ databases">
        <title>Massilia psychrophilum sp. nov., a novel purple-pigmented bacterium isolated from Tianshan glacier, Xinjiang Municipality, China.</title>
        <authorList>
            <person name="Wang H."/>
        </authorList>
    </citation>
    <scope>NUCLEOTIDE SEQUENCE [LARGE SCALE GENOMIC DNA]</scope>
    <source>
        <strain evidence="2">B2</strain>
    </source>
</reference>